<protein>
    <submittedName>
        <fullName evidence="1">Uncharacterized protein</fullName>
    </submittedName>
</protein>
<evidence type="ECO:0000313" key="1">
    <source>
        <dbReference type="EMBL" id="MCE4556660.1"/>
    </source>
</evidence>
<name>A0ABS8XZG2_9BURK</name>
<accession>A0ABS8XZG2</accession>
<dbReference type="Proteomes" id="UP001200741">
    <property type="component" value="Unassembled WGS sequence"/>
</dbReference>
<dbReference type="EMBL" id="JAJTWU010000008">
    <property type="protein sequence ID" value="MCE4556660.1"/>
    <property type="molecule type" value="Genomic_DNA"/>
</dbReference>
<evidence type="ECO:0000313" key="2">
    <source>
        <dbReference type="Proteomes" id="UP001200741"/>
    </source>
</evidence>
<proteinExistence type="predicted"/>
<gene>
    <name evidence="1" type="ORF">LXT13_19865</name>
</gene>
<reference evidence="1 2" key="1">
    <citation type="submission" date="2021-12" db="EMBL/GenBank/DDBJ databases">
        <title>Genome seq of P8.</title>
        <authorList>
            <person name="Seo T."/>
        </authorList>
    </citation>
    <scope>NUCLEOTIDE SEQUENCE [LARGE SCALE GENOMIC DNA]</scope>
    <source>
        <strain evidence="1 2">P8</strain>
    </source>
</reference>
<keyword evidence="2" id="KW-1185">Reference proteome</keyword>
<comment type="caution">
    <text evidence="1">The sequence shown here is derived from an EMBL/GenBank/DDBJ whole genome shotgun (WGS) entry which is preliminary data.</text>
</comment>
<sequence>MSGLTQYCAFKGDPAHKAEMVGRVRARWTEGRAFPLAYLKWRTDGGMVSLSGTLAETQVPHEFVERTGLPLELATLCEGVVYAGVDFSEDKSKPAGLAISGSDATMAFAMKWLDAIAVGADLGDVVPRFMLGFLSGVLARDFVMAPHVRPAVRACGERILALWEREMRDEPVAPKEWRTLRADAMRAAEDDSDPWSYAAGELVESLAWPVRGLAPEFVAIFQLFMKEVRQFLVAPFLTSEDRDILMKSLVGLRELVRAQRDPELSQLPTETLLDRDPQTKQAVTAFMHADVQARFNATRPQAQSQSDSLLHRHMQSLQRLIETAGPTPSSAA</sequence>
<dbReference type="RefSeq" id="WP_233373707.1">
    <property type="nucleotide sequence ID" value="NZ_JAJTWU010000008.1"/>
</dbReference>
<organism evidence="1 2">
    <name type="scientific">Pelomonas cellulosilytica</name>
    <dbReference type="NCBI Taxonomy" id="2906762"/>
    <lineage>
        <taxon>Bacteria</taxon>
        <taxon>Pseudomonadati</taxon>
        <taxon>Pseudomonadota</taxon>
        <taxon>Betaproteobacteria</taxon>
        <taxon>Burkholderiales</taxon>
        <taxon>Sphaerotilaceae</taxon>
        <taxon>Roseateles</taxon>
    </lineage>
</organism>